<dbReference type="Proteomes" id="UP000001064">
    <property type="component" value="Unassembled WGS sequence"/>
</dbReference>
<dbReference type="EMBL" id="GL871328">
    <property type="protein sequence ID" value="EGC30443.1"/>
    <property type="molecule type" value="Genomic_DNA"/>
</dbReference>
<evidence type="ECO:0000313" key="2">
    <source>
        <dbReference type="EMBL" id="EGC30443.1"/>
    </source>
</evidence>
<organism evidence="2 3">
    <name type="scientific">Dictyostelium purpureum</name>
    <name type="common">Slime mold</name>
    <dbReference type="NCBI Taxonomy" id="5786"/>
    <lineage>
        <taxon>Eukaryota</taxon>
        <taxon>Amoebozoa</taxon>
        <taxon>Evosea</taxon>
        <taxon>Eumycetozoa</taxon>
        <taxon>Dictyostelia</taxon>
        <taxon>Dictyosteliales</taxon>
        <taxon>Dictyosteliaceae</taxon>
        <taxon>Dictyostelium</taxon>
    </lineage>
</organism>
<dbReference type="InParanoid" id="F1A028"/>
<dbReference type="KEGG" id="dpp:DICPUDRAFT_157814"/>
<reference evidence="3" key="1">
    <citation type="journal article" date="2011" name="Genome Biol.">
        <title>Comparative genomics of the social amoebae Dictyostelium discoideum and Dictyostelium purpureum.</title>
        <authorList>
            <consortium name="US DOE Joint Genome Institute (JGI-PGF)"/>
            <person name="Sucgang R."/>
            <person name="Kuo A."/>
            <person name="Tian X."/>
            <person name="Salerno W."/>
            <person name="Parikh A."/>
            <person name="Feasley C.L."/>
            <person name="Dalin E."/>
            <person name="Tu H."/>
            <person name="Huang E."/>
            <person name="Barry K."/>
            <person name="Lindquist E."/>
            <person name="Shapiro H."/>
            <person name="Bruce D."/>
            <person name="Schmutz J."/>
            <person name="Salamov A."/>
            <person name="Fey P."/>
            <person name="Gaudet P."/>
            <person name="Anjard C."/>
            <person name="Babu M.M."/>
            <person name="Basu S."/>
            <person name="Bushmanova Y."/>
            <person name="van der Wel H."/>
            <person name="Katoh-Kurasawa M."/>
            <person name="Dinh C."/>
            <person name="Coutinho P.M."/>
            <person name="Saito T."/>
            <person name="Elias M."/>
            <person name="Schaap P."/>
            <person name="Kay R.R."/>
            <person name="Henrissat B."/>
            <person name="Eichinger L."/>
            <person name="Rivero F."/>
            <person name="Putnam N.H."/>
            <person name="West C.M."/>
            <person name="Loomis W.F."/>
            <person name="Chisholm R.L."/>
            <person name="Shaulsky G."/>
            <person name="Strassmann J.E."/>
            <person name="Queller D.C."/>
            <person name="Kuspa A."/>
            <person name="Grigoriev I.V."/>
        </authorList>
    </citation>
    <scope>NUCLEOTIDE SEQUENCE [LARGE SCALE GENOMIC DNA]</scope>
    <source>
        <strain evidence="3">QSDP1</strain>
    </source>
</reference>
<dbReference type="GeneID" id="10510504"/>
<dbReference type="STRING" id="5786.F1A028"/>
<dbReference type="RefSeq" id="XP_003293022.1">
    <property type="nucleotide sequence ID" value="XM_003292974.1"/>
</dbReference>
<dbReference type="AlphaFoldDB" id="F1A028"/>
<evidence type="ECO:0000313" key="3">
    <source>
        <dbReference type="Proteomes" id="UP000001064"/>
    </source>
</evidence>
<name>F1A028_DICPU</name>
<gene>
    <name evidence="2" type="ORF">DICPUDRAFT_157814</name>
</gene>
<protein>
    <submittedName>
        <fullName evidence="2">Uncharacterized protein</fullName>
    </submittedName>
</protein>
<feature type="non-terminal residue" evidence="2">
    <location>
        <position position="1"/>
    </location>
</feature>
<feature type="compositionally biased region" description="Low complexity" evidence="1">
    <location>
        <begin position="81"/>
        <end position="92"/>
    </location>
</feature>
<accession>F1A028</accession>
<feature type="compositionally biased region" description="Gly residues" evidence="1">
    <location>
        <begin position="66"/>
        <end position="80"/>
    </location>
</feature>
<evidence type="ECO:0000256" key="1">
    <source>
        <dbReference type="SAM" id="MobiDB-lite"/>
    </source>
</evidence>
<proteinExistence type="predicted"/>
<dbReference type="VEuPathDB" id="AmoebaDB:DICPUDRAFT_157814"/>
<keyword evidence="3" id="KW-1185">Reference proteome</keyword>
<feature type="region of interest" description="Disordered" evidence="1">
    <location>
        <begin position="37"/>
        <end position="116"/>
    </location>
</feature>
<sequence length="116" mass="12016">SQSRRNSNSFKVFQSRVNQIKQNSNQLQVHKSLIHPNSQVPRCYSKEDNTNDPPQTIAAGAAGCATVGGEGSTSGTGGTSTSGSTSISTGIIVAGNSSDWKDSSDSSADQTKAILI</sequence>